<reference evidence="7 8" key="1">
    <citation type="submission" date="2024-03" db="EMBL/GenBank/DDBJ databases">
        <title>Pseudoalteromonas qingdaonensis sp. nov., isolated from the intestines of marine benthic organisms.</title>
        <authorList>
            <person name="Lin X."/>
            <person name="Fang S."/>
            <person name="Hu X."/>
        </authorList>
    </citation>
    <scope>NUCLEOTIDE SEQUENCE [LARGE SCALE GENOMIC DNA]</scope>
    <source>
        <strain evidence="7 8">YIC-827</strain>
    </source>
</reference>
<name>A0ABU9MUA9_9GAMM</name>
<organism evidence="7 8">
    <name type="scientific">Pseudoalteromonas qingdaonensis</name>
    <dbReference type="NCBI Taxonomy" id="3131913"/>
    <lineage>
        <taxon>Bacteria</taxon>
        <taxon>Pseudomonadati</taxon>
        <taxon>Pseudomonadota</taxon>
        <taxon>Gammaproteobacteria</taxon>
        <taxon>Alteromonadales</taxon>
        <taxon>Pseudoalteromonadaceae</taxon>
        <taxon>Pseudoalteromonas</taxon>
    </lineage>
</organism>
<evidence type="ECO:0000313" key="7">
    <source>
        <dbReference type="EMBL" id="MEM0514874.1"/>
    </source>
</evidence>
<keyword evidence="4 5" id="KW-0472">Membrane</keyword>
<feature type="transmembrane region" description="Helical" evidence="5">
    <location>
        <begin position="82"/>
        <end position="108"/>
    </location>
</feature>
<keyword evidence="8" id="KW-1185">Reference proteome</keyword>
<dbReference type="InterPro" id="IPR058533">
    <property type="entry name" value="Cation_efflux_TM"/>
</dbReference>
<comment type="subcellular location">
    <subcellularLocation>
        <location evidence="1">Membrane</location>
        <topology evidence="1">Multi-pass membrane protein</topology>
    </subcellularLocation>
</comment>
<evidence type="ECO:0000256" key="1">
    <source>
        <dbReference type="ARBA" id="ARBA00004141"/>
    </source>
</evidence>
<dbReference type="EMBL" id="JBCGCU010000004">
    <property type="protein sequence ID" value="MEM0514874.1"/>
    <property type="molecule type" value="Genomic_DNA"/>
</dbReference>
<feature type="transmembrane region" description="Helical" evidence="5">
    <location>
        <begin position="154"/>
        <end position="175"/>
    </location>
</feature>
<dbReference type="RefSeq" id="WP_342677042.1">
    <property type="nucleotide sequence ID" value="NZ_JBCGCU010000004.1"/>
</dbReference>
<feature type="transmembrane region" description="Helical" evidence="5">
    <location>
        <begin position="12"/>
        <end position="37"/>
    </location>
</feature>
<evidence type="ECO:0000256" key="4">
    <source>
        <dbReference type="ARBA" id="ARBA00023136"/>
    </source>
</evidence>
<evidence type="ECO:0000256" key="3">
    <source>
        <dbReference type="ARBA" id="ARBA00022989"/>
    </source>
</evidence>
<feature type="transmembrane region" description="Helical" evidence="5">
    <location>
        <begin position="181"/>
        <end position="202"/>
    </location>
</feature>
<feature type="transmembrane region" description="Helical" evidence="5">
    <location>
        <begin position="114"/>
        <end position="134"/>
    </location>
</feature>
<feature type="transmembrane region" description="Helical" evidence="5">
    <location>
        <begin position="43"/>
        <end position="62"/>
    </location>
</feature>
<feature type="domain" description="Cation efflux protein transmembrane" evidence="6">
    <location>
        <begin position="13"/>
        <end position="212"/>
    </location>
</feature>
<dbReference type="Proteomes" id="UP001447008">
    <property type="component" value="Unassembled WGS sequence"/>
</dbReference>
<evidence type="ECO:0000259" key="6">
    <source>
        <dbReference type="Pfam" id="PF01545"/>
    </source>
</evidence>
<evidence type="ECO:0000256" key="2">
    <source>
        <dbReference type="ARBA" id="ARBA00022692"/>
    </source>
</evidence>
<gene>
    <name evidence="7" type="ORF">WCN91_05445</name>
</gene>
<evidence type="ECO:0000256" key="5">
    <source>
        <dbReference type="SAM" id="Phobius"/>
    </source>
</evidence>
<accession>A0ABU9MUA9</accession>
<proteinExistence type="predicted"/>
<evidence type="ECO:0000313" key="8">
    <source>
        <dbReference type="Proteomes" id="UP001447008"/>
    </source>
</evidence>
<protein>
    <submittedName>
        <fullName evidence="7">Cation transporter</fullName>
    </submittedName>
</protein>
<keyword evidence="3 5" id="KW-1133">Transmembrane helix</keyword>
<dbReference type="InterPro" id="IPR027469">
    <property type="entry name" value="Cation_efflux_TMD_sf"/>
</dbReference>
<comment type="caution">
    <text evidence="7">The sequence shown here is derived from an EMBL/GenBank/DDBJ whole genome shotgun (WGS) entry which is preliminary data.</text>
</comment>
<dbReference type="Pfam" id="PF01545">
    <property type="entry name" value="Cation_efflux"/>
    <property type="match status" value="1"/>
</dbReference>
<keyword evidence="2 5" id="KW-0812">Transmembrane</keyword>
<sequence length="232" mass="24738">MSCSISLEKKLLTFSTASALVFALMGIGLGVWMGSLVILFDGAYSLVSLFLTIISLAAAWYIRSPKAGQNNANINLIEPAVIAFKGFAITLMCGASFVSAVLAILAGGREVDTGLALVFAVINLVGCLATYWLLAKRGSKTKSALIEAESKQWLMDSVISAAVMAGFIIASLLSYAGLAKYAVFADPMMVVIASAYFTLVPLKMMQGALRQLITVYQQNDEAIFDRHMQKAG</sequence>
<dbReference type="SUPFAM" id="SSF161111">
    <property type="entry name" value="Cation efflux protein transmembrane domain-like"/>
    <property type="match status" value="1"/>
</dbReference>
<dbReference type="Gene3D" id="1.20.1510.10">
    <property type="entry name" value="Cation efflux protein transmembrane domain"/>
    <property type="match status" value="1"/>
</dbReference>